<accession>A0A1Y2HIA2</accession>
<dbReference type="InterPro" id="IPR003154">
    <property type="entry name" value="S1/P1nuclease"/>
</dbReference>
<evidence type="ECO:0000256" key="8">
    <source>
        <dbReference type="SAM" id="SignalP"/>
    </source>
</evidence>
<keyword evidence="6" id="KW-1015">Disulfide bond</keyword>
<keyword evidence="4" id="KW-0255">Endonuclease</keyword>
<comment type="caution">
    <text evidence="9">The sequence shown here is derived from an EMBL/GenBank/DDBJ whole genome shotgun (WGS) entry which is preliminary data.</text>
</comment>
<dbReference type="OrthoDB" id="441446at2759"/>
<dbReference type="PANTHER" id="PTHR33146">
    <property type="entry name" value="ENDONUCLEASE 4"/>
    <property type="match status" value="1"/>
</dbReference>
<keyword evidence="5" id="KW-0378">Hydrolase</keyword>
<dbReference type="GO" id="GO:0006308">
    <property type="term" value="P:DNA catabolic process"/>
    <property type="evidence" value="ECO:0007669"/>
    <property type="project" value="InterPro"/>
</dbReference>
<evidence type="ECO:0000256" key="2">
    <source>
        <dbReference type="ARBA" id="ARBA00022722"/>
    </source>
</evidence>
<protein>
    <submittedName>
        <fullName evidence="9">S1/P1 nuclease</fullName>
    </submittedName>
</protein>
<dbReference type="InterPro" id="IPR008947">
    <property type="entry name" value="PLipase_C/P1_nuclease_dom_sf"/>
</dbReference>
<dbReference type="GO" id="GO:0004519">
    <property type="term" value="F:endonuclease activity"/>
    <property type="evidence" value="ECO:0007669"/>
    <property type="project" value="UniProtKB-KW"/>
</dbReference>
<keyword evidence="3" id="KW-0479">Metal-binding</keyword>
<evidence type="ECO:0000256" key="5">
    <source>
        <dbReference type="ARBA" id="ARBA00022801"/>
    </source>
</evidence>
<feature type="signal peptide" evidence="8">
    <location>
        <begin position="1"/>
        <end position="19"/>
    </location>
</feature>
<dbReference type="AlphaFoldDB" id="A0A1Y2HIA2"/>
<sequence length="290" mass="30639">MTPILAVLTLLLVASTANAWGRTAHQAVATLAYSNLTPAAKSAVDSIISASSDISSIQHASTWPDEIKGQRPETGSQHYINYSADEQPMRGKCANTAQLPSTCDDSACVVTAIALYSQALANSNKQQPTAESAEYLAFLVHFVGDLAQPLHASGFEKGGNGVNVKFRGKRANLHAAWDGSIPEQTIKQQYGGDAQRWIGYLSNLVKPGDAKAECAASGDPKSVDGVTKCAASWAEDSTALVCSTVYPTGFQIGQEISTDYYQAVYKTVDVQVAKAGLRLAALLNKILGGK</sequence>
<evidence type="ECO:0000256" key="3">
    <source>
        <dbReference type="ARBA" id="ARBA00022723"/>
    </source>
</evidence>
<evidence type="ECO:0000313" key="9">
    <source>
        <dbReference type="EMBL" id="ORZ34285.1"/>
    </source>
</evidence>
<dbReference type="GO" id="GO:0046872">
    <property type="term" value="F:metal ion binding"/>
    <property type="evidence" value="ECO:0007669"/>
    <property type="project" value="UniProtKB-KW"/>
</dbReference>
<dbReference type="Pfam" id="PF02265">
    <property type="entry name" value="S1-P1_nuclease"/>
    <property type="match status" value="1"/>
</dbReference>
<dbReference type="PANTHER" id="PTHR33146:SF26">
    <property type="entry name" value="ENDONUCLEASE 4"/>
    <property type="match status" value="1"/>
</dbReference>
<name>A0A1Y2HIA2_9FUNG</name>
<comment type="similarity">
    <text evidence="1">Belongs to the nuclease type I family.</text>
</comment>
<evidence type="ECO:0000256" key="6">
    <source>
        <dbReference type="ARBA" id="ARBA00023157"/>
    </source>
</evidence>
<keyword evidence="10" id="KW-1185">Reference proteome</keyword>
<dbReference type="GO" id="GO:0003676">
    <property type="term" value="F:nucleic acid binding"/>
    <property type="evidence" value="ECO:0007669"/>
    <property type="project" value="InterPro"/>
</dbReference>
<organism evidence="9 10">
    <name type="scientific">Catenaria anguillulae PL171</name>
    <dbReference type="NCBI Taxonomy" id="765915"/>
    <lineage>
        <taxon>Eukaryota</taxon>
        <taxon>Fungi</taxon>
        <taxon>Fungi incertae sedis</taxon>
        <taxon>Blastocladiomycota</taxon>
        <taxon>Blastocladiomycetes</taxon>
        <taxon>Blastocladiales</taxon>
        <taxon>Catenariaceae</taxon>
        <taxon>Catenaria</taxon>
    </lineage>
</organism>
<dbReference type="CDD" id="cd11010">
    <property type="entry name" value="S1-P1_nuclease"/>
    <property type="match status" value="1"/>
</dbReference>
<feature type="chain" id="PRO_5011008244" evidence="8">
    <location>
        <begin position="20"/>
        <end position="290"/>
    </location>
</feature>
<dbReference type="EMBL" id="MCFL01000029">
    <property type="protein sequence ID" value="ORZ34285.1"/>
    <property type="molecule type" value="Genomic_DNA"/>
</dbReference>
<keyword evidence="7" id="KW-0325">Glycoprotein</keyword>
<evidence type="ECO:0000313" key="10">
    <source>
        <dbReference type="Proteomes" id="UP000193411"/>
    </source>
</evidence>
<evidence type="ECO:0000256" key="4">
    <source>
        <dbReference type="ARBA" id="ARBA00022759"/>
    </source>
</evidence>
<proteinExistence type="inferred from homology"/>
<evidence type="ECO:0000256" key="7">
    <source>
        <dbReference type="ARBA" id="ARBA00023180"/>
    </source>
</evidence>
<keyword evidence="8" id="KW-0732">Signal</keyword>
<dbReference type="GO" id="GO:0016788">
    <property type="term" value="F:hydrolase activity, acting on ester bonds"/>
    <property type="evidence" value="ECO:0007669"/>
    <property type="project" value="InterPro"/>
</dbReference>
<keyword evidence="2" id="KW-0540">Nuclease</keyword>
<evidence type="ECO:0000256" key="1">
    <source>
        <dbReference type="ARBA" id="ARBA00009547"/>
    </source>
</evidence>
<dbReference type="Gene3D" id="1.10.575.10">
    <property type="entry name" value="P1 Nuclease"/>
    <property type="match status" value="1"/>
</dbReference>
<dbReference type="SUPFAM" id="SSF48537">
    <property type="entry name" value="Phospholipase C/P1 nuclease"/>
    <property type="match status" value="1"/>
</dbReference>
<dbReference type="STRING" id="765915.A0A1Y2HIA2"/>
<gene>
    <name evidence="9" type="ORF">BCR44DRAFT_37162</name>
</gene>
<reference evidence="9 10" key="1">
    <citation type="submission" date="2016-07" db="EMBL/GenBank/DDBJ databases">
        <title>Pervasive Adenine N6-methylation of Active Genes in Fungi.</title>
        <authorList>
            <consortium name="DOE Joint Genome Institute"/>
            <person name="Mondo S.J."/>
            <person name="Dannebaum R.O."/>
            <person name="Kuo R.C."/>
            <person name="Labutti K."/>
            <person name="Haridas S."/>
            <person name="Kuo A."/>
            <person name="Salamov A."/>
            <person name="Ahrendt S.R."/>
            <person name="Lipzen A."/>
            <person name="Sullivan W."/>
            <person name="Andreopoulos W.B."/>
            <person name="Clum A."/>
            <person name="Lindquist E."/>
            <person name="Daum C."/>
            <person name="Ramamoorthy G.K."/>
            <person name="Gryganskyi A."/>
            <person name="Culley D."/>
            <person name="Magnuson J.K."/>
            <person name="James T.Y."/>
            <person name="O'Malley M.A."/>
            <person name="Stajich J.E."/>
            <person name="Spatafora J.W."/>
            <person name="Visel A."/>
            <person name="Grigoriev I.V."/>
        </authorList>
    </citation>
    <scope>NUCLEOTIDE SEQUENCE [LARGE SCALE GENOMIC DNA]</scope>
    <source>
        <strain evidence="9 10">PL171</strain>
    </source>
</reference>
<dbReference type="Proteomes" id="UP000193411">
    <property type="component" value="Unassembled WGS sequence"/>
</dbReference>